<proteinExistence type="predicted"/>
<dbReference type="EMBL" id="ML208913">
    <property type="protein sequence ID" value="TFK59702.1"/>
    <property type="molecule type" value="Genomic_DNA"/>
</dbReference>
<protein>
    <submittedName>
        <fullName evidence="1">Uncharacterized protein</fullName>
    </submittedName>
</protein>
<name>A0ACD3A1W0_9AGAR</name>
<dbReference type="Proteomes" id="UP000308600">
    <property type="component" value="Unassembled WGS sequence"/>
</dbReference>
<evidence type="ECO:0000313" key="2">
    <source>
        <dbReference type="Proteomes" id="UP000308600"/>
    </source>
</evidence>
<keyword evidence="2" id="KW-1185">Reference proteome</keyword>
<accession>A0ACD3A1W0</accession>
<evidence type="ECO:0000313" key="1">
    <source>
        <dbReference type="EMBL" id="TFK59702.1"/>
    </source>
</evidence>
<gene>
    <name evidence="1" type="ORF">BDN72DRAFT_905611</name>
</gene>
<reference evidence="1 2" key="1">
    <citation type="journal article" date="2019" name="Nat. Ecol. Evol.">
        <title>Megaphylogeny resolves global patterns of mushroom evolution.</title>
        <authorList>
            <person name="Varga T."/>
            <person name="Krizsan K."/>
            <person name="Foldi C."/>
            <person name="Dima B."/>
            <person name="Sanchez-Garcia M."/>
            <person name="Sanchez-Ramirez S."/>
            <person name="Szollosi G.J."/>
            <person name="Szarkandi J.G."/>
            <person name="Papp V."/>
            <person name="Albert L."/>
            <person name="Andreopoulos W."/>
            <person name="Angelini C."/>
            <person name="Antonin V."/>
            <person name="Barry K.W."/>
            <person name="Bougher N.L."/>
            <person name="Buchanan P."/>
            <person name="Buyck B."/>
            <person name="Bense V."/>
            <person name="Catcheside P."/>
            <person name="Chovatia M."/>
            <person name="Cooper J."/>
            <person name="Damon W."/>
            <person name="Desjardin D."/>
            <person name="Finy P."/>
            <person name="Geml J."/>
            <person name="Haridas S."/>
            <person name="Hughes K."/>
            <person name="Justo A."/>
            <person name="Karasinski D."/>
            <person name="Kautmanova I."/>
            <person name="Kiss B."/>
            <person name="Kocsube S."/>
            <person name="Kotiranta H."/>
            <person name="LaButti K.M."/>
            <person name="Lechner B.E."/>
            <person name="Liimatainen K."/>
            <person name="Lipzen A."/>
            <person name="Lukacs Z."/>
            <person name="Mihaltcheva S."/>
            <person name="Morgado L.N."/>
            <person name="Niskanen T."/>
            <person name="Noordeloos M.E."/>
            <person name="Ohm R.A."/>
            <person name="Ortiz-Santana B."/>
            <person name="Ovrebo C."/>
            <person name="Racz N."/>
            <person name="Riley R."/>
            <person name="Savchenko A."/>
            <person name="Shiryaev A."/>
            <person name="Soop K."/>
            <person name="Spirin V."/>
            <person name="Szebenyi C."/>
            <person name="Tomsovsky M."/>
            <person name="Tulloss R.E."/>
            <person name="Uehling J."/>
            <person name="Grigoriev I.V."/>
            <person name="Vagvolgyi C."/>
            <person name="Papp T."/>
            <person name="Martin F.M."/>
            <person name="Miettinen O."/>
            <person name="Hibbett D.S."/>
            <person name="Nagy L.G."/>
        </authorList>
    </citation>
    <scope>NUCLEOTIDE SEQUENCE [LARGE SCALE GENOMIC DNA]</scope>
    <source>
        <strain evidence="1 2">NL-1719</strain>
    </source>
</reference>
<organism evidence="1 2">
    <name type="scientific">Pluteus cervinus</name>
    <dbReference type="NCBI Taxonomy" id="181527"/>
    <lineage>
        <taxon>Eukaryota</taxon>
        <taxon>Fungi</taxon>
        <taxon>Dikarya</taxon>
        <taxon>Basidiomycota</taxon>
        <taxon>Agaricomycotina</taxon>
        <taxon>Agaricomycetes</taxon>
        <taxon>Agaricomycetidae</taxon>
        <taxon>Agaricales</taxon>
        <taxon>Pluteineae</taxon>
        <taxon>Pluteaceae</taxon>
        <taxon>Pluteus</taxon>
    </lineage>
</organism>
<sequence>MDSNPSTTVRRSTRPRKPSKRYIEGLASGKSTKNVKEATPPPSPPPPVSPPLRPRSATPTPGSPAALTTLPPVLSPQATIPPPTEKTNESSVPPGAEPQTVSEPTLDLVVDEVSDDEEERRALAVINFDQPAQVLESTAGDEPVASPEIGCPKPRRRTAVEQGDDVFDLRERTRKLLEDFSAHPPRRQVRTPTNVVSGRHATPSLVVPSESTPGTNARLQRNDAITEAGVTDGNGDHGSDAYDDEHGDQCDQPEYDQPTTPPVESDISESDYEGDVGDGPESGSELEEAVGHGKKVSKRKKKRTKRVTPPSFTPPPLNDTPDEETQPKTTTKKKGKAREADRPQKHTSPGPLSEAVKRKADELLATFQQAVDELAEESKHNPETIHSYLGTKLTGMRDKNFWNIYQVWYRKMRADQDEECQNAPRERWSTIISLRYKEFWQELGDLEHDEDAREAHMAPILEWYAANFHNFVEKLGEDGKMLPILHKMIKPFNDMSEQVHRTSKAHVFGFVIHPEAKGYGGFMWGGSPDFLVIRDKEKSQIDVTIRDFVMFFQKLDYDRRVGVNQPNVPYVSTQVPDEGKKSQRDIDRELLGGFLRADIVAALKITSRSQIDNLRLPFGDGWGKFAYKNHLTLMGWPSNAGSPPGQAGSTLKSLDKDLLKTAVAARIQLQNGETVTAEPLLQILKWQPDVLTFALEAWKDIPIVCGPTQKDVIMKVGEVQAYKDDKKKEILKAAKLAKKQAKTNAKHNTKNRQPRQRQKSSDLDDDEERPITPPPQSCADPYRQSPYRAAEYELFTYTGGGNPRPTQSPSNSDQDCHHESTGEDEHGQYRGHSIPPLRDTPRLPSSSERFNRTTGYPTEPHSTVTRYDTSSRTTPRITSQSVDEHRQSKQPTYPPPSTRRSPDSDSEQDDETKDSFDVKYNYQAQRNPPLRHFQPSSHEVNYSQHASTRRPIAQRANQNEDCQPPPKRQRHESTQLISVNHPPPLRQPVPHLDLNNLSKFNRHRSSTQTPRPTPAPQAGPSRLTGYSYENRTHPSNKRKKGPMDEDED</sequence>